<dbReference type="WBParaSite" id="ACRNAN_scaffold14595.g25435.t1">
    <property type="protein sequence ID" value="ACRNAN_scaffold14595.g25435.t1"/>
    <property type="gene ID" value="ACRNAN_scaffold14595.g25435"/>
</dbReference>
<name>A0A914CTZ5_9BILA</name>
<proteinExistence type="predicted"/>
<evidence type="ECO:0000313" key="2">
    <source>
        <dbReference type="WBParaSite" id="ACRNAN_scaffold14595.g25435.t1"/>
    </source>
</evidence>
<organism evidence="1 2">
    <name type="scientific">Acrobeloides nanus</name>
    <dbReference type="NCBI Taxonomy" id="290746"/>
    <lineage>
        <taxon>Eukaryota</taxon>
        <taxon>Metazoa</taxon>
        <taxon>Ecdysozoa</taxon>
        <taxon>Nematoda</taxon>
        <taxon>Chromadorea</taxon>
        <taxon>Rhabditida</taxon>
        <taxon>Tylenchina</taxon>
        <taxon>Cephalobomorpha</taxon>
        <taxon>Cephaloboidea</taxon>
        <taxon>Cephalobidae</taxon>
        <taxon>Acrobeloides</taxon>
    </lineage>
</organism>
<evidence type="ECO:0000313" key="1">
    <source>
        <dbReference type="Proteomes" id="UP000887540"/>
    </source>
</evidence>
<dbReference type="Proteomes" id="UP000887540">
    <property type="component" value="Unplaced"/>
</dbReference>
<keyword evidence="1" id="KW-1185">Reference proteome</keyword>
<reference evidence="2" key="1">
    <citation type="submission" date="2022-11" db="UniProtKB">
        <authorList>
            <consortium name="WormBaseParasite"/>
        </authorList>
    </citation>
    <scope>IDENTIFICATION</scope>
</reference>
<dbReference type="AlphaFoldDB" id="A0A914CTZ5"/>
<sequence>MVHKGSIDPTQSIDRALSKYQTFTYYYKRADDWVLEMEFDTYKHFCMQIISPVMEATPEHNHYLKYLK</sequence>
<accession>A0A914CTZ5</accession>
<protein>
    <submittedName>
        <fullName evidence="2">Uncharacterized protein</fullName>
    </submittedName>
</protein>